<dbReference type="HOGENOM" id="CLU_2021651_0_0_3"/>
<protein>
    <submittedName>
        <fullName evidence="1">Uncharacterized protein</fullName>
    </submittedName>
</protein>
<organism evidence="1 2">
    <name type="scientific">Acaryochloris marina (strain MBIC 11017)</name>
    <dbReference type="NCBI Taxonomy" id="329726"/>
    <lineage>
        <taxon>Bacteria</taxon>
        <taxon>Bacillati</taxon>
        <taxon>Cyanobacteriota</taxon>
        <taxon>Cyanophyceae</taxon>
        <taxon>Acaryochloridales</taxon>
        <taxon>Acaryochloridaceae</taxon>
        <taxon>Acaryochloris</taxon>
    </lineage>
</organism>
<reference evidence="1 2" key="1">
    <citation type="journal article" date="2008" name="Proc. Natl. Acad. Sci. U.S.A.">
        <title>Niche adaptation and genome expansion in the chlorophyll d-producing cyanobacterium Acaryochloris marina.</title>
        <authorList>
            <person name="Swingley W.D."/>
            <person name="Chen M."/>
            <person name="Cheung P.C."/>
            <person name="Conrad A.L."/>
            <person name="Dejesa L.C."/>
            <person name="Hao J."/>
            <person name="Honchak B.M."/>
            <person name="Karbach L.E."/>
            <person name="Kurdoglu A."/>
            <person name="Lahiri S."/>
            <person name="Mastrian S.D."/>
            <person name="Miyashita H."/>
            <person name="Page L."/>
            <person name="Ramakrishna P."/>
            <person name="Satoh S."/>
            <person name="Sattley W.M."/>
            <person name="Shimada Y."/>
            <person name="Taylor H.L."/>
            <person name="Tomo T."/>
            <person name="Tsuchiya T."/>
            <person name="Wang Z.T."/>
            <person name="Raymond J."/>
            <person name="Mimuro M."/>
            <person name="Blankenship R.E."/>
            <person name="Touchman J.W."/>
        </authorList>
    </citation>
    <scope>NUCLEOTIDE SEQUENCE [LARGE SCALE GENOMIC DNA]</scope>
    <source>
        <strain evidence="2">MBIC 11017</strain>
    </source>
</reference>
<accession>B0C2Z6</accession>
<dbReference type="AlphaFoldDB" id="B0C2Z6"/>
<dbReference type="Proteomes" id="UP000000268">
    <property type="component" value="Chromosome"/>
</dbReference>
<dbReference type="EMBL" id="CP000828">
    <property type="protein sequence ID" value="ABW26212.1"/>
    <property type="molecule type" value="Genomic_DNA"/>
</dbReference>
<dbReference type="KEGG" id="amr:AM1_1175"/>
<evidence type="ECO:0000313" key="1">
    <source>
        <dbReference type="EMBL" id="ABW26212.1"/>
    </source>
</evidence>
<proteinExistence type="predicted"/>
<name>B0C2Z6_ACAM1</name>
<dbReference type="STRING" id="329726.AM1_1175"/>
<gene>
    <name evidence="1" type="ordered locus">AM1_1175</name>
</gene>
<sequence length="122" mass="14248">MARTHDNMPYRDLQTYNRTLLTQHQLNTERKQQGLLNRGWQQVIDLYTWITQKIQVTSGQVEAKILSNFARMQQAATAIKSTVKQVHKRSQYWQHTELVNNIYEFEAKDSSDDPDGNLPATL</sequence>
<dbReference type="OrthoDB" id="9836424at2"/>
<keyword evidence="2" id="KW-1185">Reference proteome</keyword>
<evidence type="ECO:0000313" key="2">
    <source>
        <dbReference type="Proteomes" id="UP000000268"/>
    </source>
</evidence>
<dbReference type="RefSeq" id="WP_012161761.1">
    <property type="nucleotide sequence ID" value="NC_009925.1"/>
</dbReference>